<evidence type="ECO:0000313" key="3">
    <source>
        <dbReference type="Proteomes" id="UP000193560"/>
    </source>
</evidence>
<feature type="signal peptide" evidence="1">
    <location>
        <begin position="1"/>
        <end position="20"/>
    </location>
</feature>
<evidence type="ECO:0000256" key="1">
    <source>
        <dbReference type="SAM" id="SignalP"/>
    </source>
</evidence>
<dbReference type="Proteomes" id="UP000193560">
    <property type="component" value="Unassembled WGS sequence"/>
</dbReference>
<evidence type="ECO:0000313" key="2">
    <source>
        <dbReference type="EMBL" id="ORZ16255.1"/>
    </source>
</evidence>
<comment type="caution">
    <text evidence="2">The sequence shown here is derived from an EMBL/GenBank/DDBJ whole genome shotgun (WGS) entry which is preliminary data.</text>
</comment>
<organism evidence="2 3">
    <name type="scientific">Absidia repens</name>
    <dbReference type="NCBI Taxonomy" id="90262"/>
    <lineage>
        <taxon>Eukaryota</taxon>
        <taxon>Fungi</taxon>
        <taxon>Fungi incertae sedis</taxon>
        <taxon>Mucoromycota</taxon>
        <taxon>Mucoromycotina</taxon>
        <taxon>Mucoromycetes</taxon>
        <taxon>Mucorales</taxon>
        <taxon>Cunninghamellaceae</taxon>
        <taxon>Absidia</taxon>
    </lineage>
</organism>
<keyword evidence="1" id="KW-0732">Signal</keyword>
<name>A0A1X2IGM1_9FUNG</name>
<accession>A0A1X2IGM1</accession>
<feature type="chain" id="PRO_5012710577" evidence="1">
    <location>
        <begin position="21"/>
        <end position="136"/>
    </location>
</feature>
<gene>
    <name evidence="2" type="ORF">BCR42DRAFT_392223</name>
</gene>
<reference evidence="2 3" key="1">
    <citation type="submission" date="2016-07" db="EMBL/GenBank/DDBJ databases">
        <title>Pervasive Adenine N6-methylation of Active Genes in Fungi.</title>
        <authorList>
            <consortium name="DOE Joint Genome Institute"/>
            <person name="Mondo S.J."/>
            <person name="Dannebaum R.O."/>
            <person name="Kuo R.C."/>
            <person name="Labutti K."/>
            <person name="Haridas S."/>
            <person name="Kuo A."/>
            <person name="Salamov A."/>
            <person name="Ahrendt S.R."/>
            <person name="Lipzen A."/>
            <person name="Sullivan W."/>
            <person name="Andreopoulos W.B."/>
            <person name="Clum A."/>
            <person name="Lindquist E."/>
            <person name="Daum C."/>
            <person name="Ramamoorthy G.K."/>
            <person name="Gryganskyi A."/>
            <person name="Culley D."/>
            <person name="Magnuson J.K."/>
            <person name="James T.Y."/>
            <person name="O'Malley M.A."/>
            <person name="Stajich J.E."/>
            <person name="Spatafora J.W."/>
            <person name="Visel A."/>
            <person name="Grigoriev I.V."/>
        </authorList>
    </citation>
    <scope>NUCLEOTIDE SEQUENCE [LARGE SCALE GENOMIC DNA]</scope>
    <source>
        <strain evidence="2 3">NRRL 1336</strain>
    </source>
</reference>
<dbReference type="AlphaFoldDB" id="A0A1X2IGM1"/>
<dbReference type="EMBL" id="MCGE01000011">
    <property type="protein sequence ID" value="ORZ16255.1"/>
    <property type="molecule type" value="Genomic_DNA"/>
</dbReference>
<protein>
    <submittedName>
        <fullName evidence="2">Uncharacterized protein</fullName>
    </submittedName>
</protein>
<sequence length="136" mass="15246">MNHSLYLYFLLSLFITTVFGFKERNRASCALVDSIIYCYGGGAERMPDPTLFNDHFTLDLQSYFETNKPVDKYTATISPKINYALEKRWGQTSCTVLSGSDSGYVITMGSGNDGTLKNDLQNKTILYTPTTRPGQL</sequence>
<proteinExistence type="predicted"/>
<keyword evidence="3" id="KW-1185">Reference proteome</keyword>